<name>A0A8H3J8F2_9LECA</name>
<keyword evidence="5" id="KW-0378">Hydrolase</keyword>
<dbReference type="CDD" id="cd18787">
    <property type="entry name" value="SF2_C_DEAD"/>
    <property type="match status" value="1"/>
</dbReference>
<evidence type="ECO:0000256" key="11">
    <source>
        <dbReference type="ARBA" id="ARBA00024355"/>
    </source>
</evidence>
<dbReference type="Gene3D" id="3.40.50.300">
    <property type="entry name" value="P-loop containing nucleotide triphosphate hydrolases"/>
    <property type="match status" value="2"/>
</dbReference>
<evidence type="ECO:0000256" key="4">
    <source>
        <dbReference type="ARBA" id="ARBA00022741"/>
    </source>
</evidence>
<dbReference type="GO" id="GO:0005829">
    <property type="term" value="C:cytosol"/>
    <property type="evidence" value="ECO:0007669"/>
    <property type="project" value="TreeGrafter"/>
</dbReference>
<evidence type="ECO:0000259" key="20">
    <source>
        <dbReference type="PROSITE" id="PS51195"/>
    </source>
</evidence>
<feature type="domain" description="DEAD-box RNA helicase Q" evidence="20">
    <location>
        <begin position="168"/>
        <end position="196"/>
    </location>
</feature>
<dbReference type="Proteomes" id="UP000664203">
    <property type="component" value="Unassembled WGS sequence"/>
</dbReference>
<feature type="domain" description="Helicase ATP-binding" evidence="18">
    <location>
        <begin position="220"/>
        <end position="428"/>
    </location>
</feature>
<evidence type="ECO:0000259" key="19">
    <source>
        <dbReference type="PROSITE" id="PS51194"/>
    </source>
</evidence>
<evidence type="ECO:0000256" key="1">
    <source>
        <dbReference type="ARBA" id="ARBA00004123"/>
    </source>
</evidence>
<dbReference type="GO" id="GO:0003723">
    <property type="term" value="F:RNA binding"/>
    <property type="evidence" value="ECO:0007669"/>
    <property type="project" value="UniProtKB-KW"/>
</dbReference>
<feature type="compositionally biased region" description="Basic and acidic residues" evidence="17">
    <location>
        <begin position="687"/>
        <end position="710"/>
    </location>
</feature>
<keyword evidence="9" id="KW-0539">Nucleus</keyword>
<comment type="catalytic activity">
    <reaction evidence="15">
        <text>ATP + H2O = ADP + phosphate + H(+)</text>
        <dbReference type="Rhea" id="RHEA:13065"/>
        <dbReference type="ChEBI" id="CHEBI:15377"/>
        <dbReference type="ChEBI" id="CHEBI:15378"/>
        <dbReference type="ChEBI" id="CHEBI:30616"/>
        <dbReference type="ChEBI" id="CHEBI:43474"/>
        <dbReference type="ChEBI" id="CHEBI:456216"/>
        <dbReference type="EC" id="3.6.4.13"/>
    </reaction>
</comment>
<feature type="domain" description="Helicase C-terminal" evidence="19">
    <location>
        <begin position="484"/>
        <end position="636"/>
    </location>
</feature>
<evidence type="ECO:0000259" key="18">
    <source>
        <dbReference type="PROSITE" id="PS51192"/>
    </source>
</evidence>
<evidence type="ECO:0000256" key="6">
    <source>
        <dbReference type="ARBA" id="ARBA00022806"/>
    </source>
</evidence>
<evidence type="ECO:0000256" key="8">
    <source>
        <dbReference type="ARBA" id="ARBA00022884"/>
    </source>
</evidence>
<dbReference type="Pfam" id="PF00271">
    <property type="entry name" value="Helicase_C"/>
    <property type="match status" value="1"/>
</dbReference>
<proteinExistence type="inferred from homology"/>
<evidence type="ECO:0000256" key="3">
    <source>
        <dbReference type="ARBA" id="ARBA00022517"/>
    </source>
</evidence>
<keyword evidence="4" id="KW-0547">Nucleotide-binding</keyword>
<dbReference type="PROSITE" id="PS51195">
    <property type="entry name" value="Q_MOTIF"/>
    <property type="match status" value="1"/>
</dbReference>
<accession>A0A8H3J8F2</accession>
<dbReference type="AlphaFoldDB" id="A0A8H3J8F2"/>
<dbReference type="SUPFAM" id="SSF52540">
    <property type="entry name" value="P-loop containing nucleoside triphosphate hydrolases"/>
    <property type="match status" value="1"/>
</dbReference>
<evidence type="ECO:0000256" key="14">
    <source>
        <dbReference type="ARBA" id="ARBA00024419"/>
    </source>
</evidence>
<dbReference type="InterPro" id="IPR050079">
    <property type="entry name" value="DEAD_box_RNA_helicase"/>
</dbReference>
<dbReference type="InterPro" id="IPR011545">
    <property type="entry name" value="DEAD/DEAH_box_helicase_dom"/>
</dbReference>
<organism evidence="21 22">
    <name type="scientific">Alectoria fallacina</name>
    <dbReference type="NCBI Taxonomy" id="1903189"/>
    <lineage>
        <taxon>Eukaryota</taxon>
        <taxon>Fungi</taxon>
        <taxon>Dikarya</taxon>
        <taxon>Ascomycota</taxon>
        <taxon>Pezizomycotina</taxon>
        <taxon>Lecanoromycetes</taxon>
        <taxon>OSLEUM clade</taxon>
        <taxon>Lecanoromycetidae</taxon>
        <taxon>Lecanorales</taxon>
        <taxon>Lecanorineae</taxon>
        <taxon>Parmeliaceae</taxon>
        <taxon>Alectoria</taxon>
    </lineage>
</organism>
<dbReference type="PROSITE" id="PS51192">
    <property type="entry name" value="HELICASE_ATP_BIND_1"/>
    <property type="match status" value="1"/>
</dbReference>
<feature type="region of interest" description="Disordered" evidence="17">
    <location>
        <begin position="674"/>
        <end position="729"/>
    </location>
</feature>
<feature type="region of interest" description="Disordered" evidence="17">
    <location>
        <begin position="1"/>
        <end position="61"/>
    </location>
</feature>
<dbReference type="GO" id="GO:0030490">
    <property type="term" value="P:maturation of SSU-rRNA"/>
    <property type="evidence" value="ECO:0007669"/>
    <property type="project" value="InterPro"/>
</dbReference>
<evidence type="ECO:0000256" key="15">
    <source>
        <dbReference type="ARBA" id="ARBA00047984"/>
    </source>
</evidence>
<evidence type="ECO:0000256" key="16">
    <source>
        <dbReference type="PROSITE-ProRule" id="PRU00552"/>
    </source>
</evidence>
<comment type="similarity">
    <text evidence="11">Belongs to the DEAD box helicase family. DDX52/ROK1 subfamily.</text>
</comment>
<comment type="function">
    <text evidence="10">ATP-dependent RNA helicase involved in 40S ribosomal subunit biogenesis. Required for the processing and cleavage of 35S pre-rRNA at sites A0, A1, and A2, leading to mature 18S rRNA.</text>
</comment>
<dbReference type="SMART" id="SM00487">
    <property type="entry name" value="DEXDc"/>
    <property type="match status" value="1"/>
</dbReference>
<evidence type="ECO:0000313" key="21">
    <source>
        <dbReference type="EMBL" id="CAF9942404.1"/>
    </source>
</evidence>
<dbReference type="InterPro" id="IPR014001">
    <property type="entry name" value="Helicase_ATP-bd"/>
</dbReference>
<dbReference type="EC" id="3.6.4.13" evidence="2"/>
<comment type="caution">
    <text evidence="21">The sequence shown here is derived from an EMBL/GenBank/DDBJ whole genome shotgun (WGS) entry which is preliminary data.</text>
</comment>
<keyword evidence="7" id="KW-0067">ATP-binding</keyword>
<evidence type="ECO:0000256" key="7">
    <source>
        <dbReference type="ARBA" id="ARBA00022840"/>
    </source>
</evidence>
<protein>
    <recommendedName>
        <fullName evidence="13">ATP-dependent RNA helicase ROK1</fullName>
        <ecNumber evidence="2">3.6.4.13</ecNumber>
    </recommendedName>
    <alternativeName>
        <fullName evidence="14">ATP-dependent RNA helicase rok1</fullName>
    </alternativeName>
</protein>
<keyword evidence="3" id="KW-0690">Ribosome biogenesis</keyword>
<evidence type="ECO:0000256" key="10">
    <source>
        <dbReference type="ARBA" id="ARBA00024310"/>
    </source>
</evidence>
<dbReference type="InterPro" id="IPR027417">
    <property type="entry name" value="P-loop_NTPase"/>
</dbReference>
<evidence type="ECO:0000256" key="13">
    <source>
        <dbReference type="ARBA" id="ARBA00024410"/>
    </source>
</evidence>
<evidence type="ECO:0000256" key="5">
    <source>
        <dbReference type="ARBA" id="ARBA00022801"/>
    </source>
</evidence>
<dbReference type="GO" id="GO:0016787">
    <property type="term" value="F:hydrolase activity"/>
    <property type="evidence" value="ECO:0007669"/>
    <property type="project" value="UniProtKB-KW"/>
</dbReference>
<dbReference type="GO" id="GO:0003724">
    <property type="term" value="F:RNA helicase activity"/>
    <property type="evidence" value="ECO:0007669"/>
    <property type="project" value="UniProtKB-EC"/>
</dbReference>
<feature type="region of interest" description="Disordered" evidence="17">
    <location>
        <begin position="137"/>
        <end position="162"/>
    </location>
</feature>
<evidence type="ECO:0000256" key="17">
    <source>
        <dbReference type="SAM" id="MobiDB-lite"/>
    </source>
</evidence>
<dbReference type="PANTHER" id="PTHR47959">
    <property type="entry name" value="ATP-DEPENDENT RNA HELICASE RHLE-RELATED"/>
    <property type="match status" value="1"/>
</dbReference>
<dbReference type="InterPro" id="IPR001650">
    <property type="entry name" value="Helicase_C-like"/>
</dbReference>
<evidence type="ECO:0000313" key="22">
    <source>
        <dbReference type="Proteomes" id="UP000664203"/>
    </source>
</evidence>
<dbReference type="SMART" id="SM00490">
    <property type="entry name" value="HELICc"/>
    <property type="match status" value="1"/>
</dbReference>
<sequence length="729" mass="79966">MQKSAPASTKFSSPRIPSNGIPGHPRQDSGNGDAFSVDEKAKCRGTKRKRSGVEKKHDDGIPEQLDFFIGDARPSASSEKRAMDKRKENVTRRLDVQGAQSTNPVIPDLGEEERRRILKKHKLKITILGDASVLQDSHHDKPTRTLSATVEKKARSQISPRPLTSFTQLRSKYGISRRLAENLDAQGYTKPTEVQIGSLPLLLGTDEDRGLRSRRDQRSKAKSRADIDLLTIAPTGSGKTLGFMIHVLHELLESRQAQRKPKPDERPENRVQALIIAPTHELADQIVNEGRKLASCTGIKIAGLRKGMKLHPDLIGFKDGDSLKGADDDTSGGTTKDFLVKADIVVSTPLLLLHAISAKQSGAAPLPDVRFLILDEADVLLDPLFREQTLGIWTACNNASLRTSLWSATIGSSIESLAQTFIFERRRKLGLMSSSVSRNYIVRLVVGLKDSAIPNVAHRLVYAASEQGKLLALRQLLHPSGAPAADTLSLQPPFLVFTQTISRAIALHSELLYDIPLEAGGSSRVAVLHSDLSDTARSKIMAGFRKGEIWILITTDLLSRGVDFRGMNGVVNYDIPNTGASYVHRVGRTGRQGREGGVAVTLYTKEDVPYVKNVANVVAASERAKEKSVVAGNDGWGLQKWLSDALPNVSKKMKKEMKTRGVESRRATAEALWGKGARKTRISTKSGYDRRLENKKKGTVEGKRKRLAQEEKEEEGSGLGDEEWAGIED</sequence>
<keyword evidence="6" id="KW-0347">Helicase</keyword>
<keyword evidence="22" id="KW-1185">Reference proteome</keyword>
<evidence type="ECO:0000256" key="12">
    <source>
        <dbReference type="ARBA" id="ARBA00024367"/>
    </source>
</evidence>
<dbReference type="Pfam" id="PF00270">
    <property type="entry name" value="DEAD"/>
    <property type="match status" value="1"/>
</dbReference>
<dbReference type="InterPro" id="IPR044764">
    <property type="entry name" value="DDX52/Rok1_DEADc"/>
</dbReference>
<dbReference type="InterPro" id="IPR014014">
    <property type="entry name" value="RNA_helicase_DEAD_Q_motif"/>
</dbReference>
<gene>
    <name evidence="21" type="primary">ROK1</name>
    <name evidence="21" type="ORF">ALECFALPRED_009735</name>
</gene>
<dbReference type="PANTHER" id="PTHR47959:SF15">
    <property type="entry name" value="RNA HELICASE"/>
    <property type="match status" value="1"/>
</dbReference>
<dbReference type="OrthoDB" id="360161at2759"/>
<dbReference type="GO" id="GO:0005524">
    <property type="term" value="F:ATP binding"/>
    <property type="evidence" value="ECO:0007669"/>
    <property type="project" value="UniProtKB-KW"/>
</dbReference>
<feature type="compositionally biased region" description="Basic and acidic residues" evidence="17">
    <location>
        <begin position="51"/>
        <end position="60"/>
    </location>
</feature>
<feature type="short sequence motif" description="Q motif" evidence="16">
    <location>
        <begin position="168"/>
        <end position="196"/>
    </location>
</feature>
<dbReference type="GO" id="GO:0005634">
    <property type="term" value="C:nucleus"/>
    <property type="evidence" value="ECO:0007669"/>
    <property type="project" value="UniProtKB-SubCell"/>
</dbReference>
<dbReference type="PROSITE" id="PS51194">
    <property type="entry name" value="HELICASE_CTER"/>
    <property type="match status" value="1"/>
</dbReference>
<comment type="subunit">
    <text evidence="12">Interacts with the U3 snoRNA and is associated with the 90S and 40S pre-ribosomes.</text>
</comment>
<feature type="compositionally biased region" description="Acidic residues" evidence="17">
    <location>
        <begin position="711"/>
        <end position="729"/>
    </location>
</feature>
<keyword evidence="8" id="KW-0694">RNA-binding</keyword>
<dbReference type="EMBL" id="CAJPDR010000750">
    <property type="protein sequence ID" value="CAF9942404.1"/>
    <property type="molecule type" value="Genomic_DNA"/>
</dbReference>
<evidence type="ECO:0000256" key="9">
    <source>
        <dbReference type="ARBA" id="ARBA00023242"/>
    </source>
</evidence>
<evidence type="ECO:0000256" key="2">
    <source>
        <dbReference type="ARBA" id="ARBA00012552"/>
    </source>
</evidence>
<comment type="subcellular location">
    <subcellularLocation>
        <location evidence="1">Nucleus</location>
    </subcellularLocation>
</comment>
<reference evidence="21" key="1">
    <citation type="submission" date="2021-03" db="EMBL/GenBank/DDBJ databases">
        <authorList>
            <person name="Tagirdzhanova G."/>
        </authorList>
    </citation>
    <scope>NUCLEOTIDE SEQUENCE</scope>
</reference>
<feature type="compositionally biased region" description="Polar residues" evidence="17">
    <location>
        <begin position="1"/>
        <end position="16"/>
    </location>
</feature>
<dbReference type="CDD" id="cd17957">
    <property type="entry name" value="DEADc_DDX52"/>
    <property type="match status" value="1"/>
</dbReference>